<feature type="transmembrane region" description="Helical" evidence="2">
    <location>
        <begin position="47"/>
        <end position="67"/>
    </location>
</feature>
<evidence type="ECO:0000256" key="2">
    <source>
        <dbReference type="SAM" id="Phobius"/>
    </source>
</evidence>
<feature type="transmembrane region" description="Helical" evidence="2">
    <location>
        <begin position="6"/>
        <end position="27"/>
    </location>
</feature>
<dbReference type="PANTHER" id="PTHR47273:SF4">
    <property type="entry name" value="EXPRESSED PROTEIN"/>
    <property type="match status" value="1"/>
</dbReference>
<feature type="region of interest" description="Disordered" evidence="1">
    <location>
        <begin position="168"/>
        <end position="194"/>
    </location>
</feature>
<organism evidence="3 4">
    <name type="scientific">Paspalum notatum var. saurae</name>
    <dbReference type="NCBI Taxonomy" id="547442"/>
    <lineage>
        <taxon>Eukaryota</taxon>
        <taxon>Viridiplantae</taxon>
        <taxon>Streptophyta</taxon>
        <taxon>Embryophyta</taxon>
        <taxon>Tracheophyta</taxon>
        <taxon>Spermatophyta</taxon>
        <taxon>Magnoliopsida</taxon>
        <taxon>Liliopsida</taxon>
        <taxon>Poales</taxon>
        <taxon>Poaceae</taxon>
        <taxon>PACMAD clade</taxon>
        <taxon>Panicoideae</taxon>
        <taxon>Andropogonodae</taxon>
        <taxon>Paspaleae</taxon>
        <taxon>Paspalinae</taxon>
        <taxon>Paspalum</taxon>
    </lineage>
</organism>
<dbReference type="Proteomes" id="UP001341281">
    <property type="component" value="Chromosome 02"/>
</dbReference>
<keyword evidence="4" id="KW-1185">Reference proteome</keyword>
<keyword evidence="2" id="KW-1133">Transmembrane helix</keyword>
<keyword evidence="2" id="KW-0472">Membrane</keyword>
<dbReference type="AlphaFoldDB" id="A0AAQ3WF76"/>
<dbReference type="PANTHER" id="PTHR47273">
    <property type="entry name" value="EXPRESSED PROTEIN"/>
    <property type="match status" value="1"/>
</dbReference>
<proteinExistence type="predicted"/>
<name>A0AAQ3WF76_PASNO</name>
<evidence type="ECO:0008006" key="5">
    <source>
        <dbReference type="Google" id="ProtNLM"/>
    </source>
</evidence>
<dbReference type="Pfam" id="PF01190">
    <property type="entry name" value="Pollen_Ole_e_1"/>
    <property type="match status" value="1"/>
</dbReference>
<sequence length="336" mass="35473">MSAVSVIQGLVLFSLLEIVTVLTLLCISTTLLDHSSPSIKNRRRLLLFHRSATMKNCSWLLLVLVLFSCSRCHRAAYHDHGQRKKHEQQRPPLTAAIVVGSLHYGSGEATDAAVVSGTLVAVRCHDGNGRTVFREEAVTDRRGRFRVRLAREPSARLPSVTSCSVDLPRGAARPSSSDAPPCAATATGNASPRGLRLVAPTTKRHGGNARVYSAGDFSVRPDLCEQKGLFFPPLPLVPEPPNVGGVPIPPNPITPAPPSLVPPVLPAPSPPSILPPLVPQPPPASIIPPLLPPLVYPPPPPPPPQLLPGVPVPLLPPFPGVPPASASKSHKPAGTP</sequence>
<evidence type="ECO:0000313" key="4">
    <source>
        <dbReference type="Proteomes" id="UP001341281"/>
    </source>
</evidence>
<evidence type="ECO:0000313" key="3">
    <source>
        <dbReference type="EMBL" id="WVZ59511.1"/>
    </source>
</evidence>
<accession>A0AAQ3WF76</accession>
<protein>
    <recommendedName>
        <fullName evidence="5">Pollen Ole e 1 allergen and extensin family protein</fullName>
    </recommendedName>
</protein>
<dbReference type="EMBL" id="CP144746">
    <property type="protein sequence ID" value="WVZ59511.1"/>
    <property type="molecule type" value="Genomic_DNA"/>
</dbReference>
<gene>
    <name evidence="3" type="ORF">U9M48_009637</name>
</gene>
<reference evidence="3 4" key="1">
    <citation type="submission" date="2024-02" db="EMBL/GenBank/DDBJ databases">
        <title>High-quality chromosome-scale genome assembly of Pensacola bahiagrass (Paspalum notatum Flugge var. saurae).</title>
        <authorList>
            <person name="Vega J.M."/>
            <person name="Podio M."/>
            <person name="Orjuela J."/>
            <person name="Siena L.A."/>
            <person name="Pessino S.C."/>
            <person name="Combes M.C."/>
            <person name="Mariac C."/>
            <person name="Albertini E."/>
            <person name="Pupilli F."/>
            <person name="Ortiz J.P.A."/>
            <person name="Leblanc O."/>
        </authorList>
    </citation>
    <scope>NUCLEOTIDE SEQUENCE [LARGE SCALE GENOMIC DNA]</scope>
    <source>
        <strain evidence="3">R1</strain>
        <tissue evidence="3">Leaf</tissue>
    </source>
</reference>
<evidence type="ECO:0000256" key="1">
    <source>
        <dbReference type="SAM" id="MobiDB-lite"/>
    </source>
</evidence>
<keyword evidence="2" id="KW-0812">Transmembrane</keyword>